<reference evidence="1" key="1">
    <citation type="submission" date="2019-08" db="EMBL/GenBank/DDBJ databases">
        <title>The improved chromosome-level genome for the pearl oyster Pinctada fucata martensii using PacBio sequencing and Hi-C.</title>
        <authorList>
            <person name="Zheng Z."/>
        </authorList>
    </citation>
    <scope>NUCLEOTIDE SEQUENCE</scope>
    <source>
        <strain evidence="1">ZZ-2019</strain>
        <tissue evidence="1">Adductor muscle</tissue>
    </source>
</reference>
<sequence>MDCKTFVPLYKTLVRTHLDFTSSVWAPYKQKHIEQIEAVQRRATKQLPGKKELSYPERLRKLKLPTLSYHRIRGDMIEVFKILTGKYDKNASHCLKLWKDMAVRSSERGHNMKLYLQRAKSQIRRNIFAIRTATNMEQITR</sequence>
<name>A0AA89BR32_PINIB</name>
<gene>
    <name evidence="1" type="ORF">FSP39_012905</name>
</gene>
<protein>
    <submittedName>
        <fullName evidence="1">Uncharacterized protein</fullName>
    </submittedName>
</protein>
<dbReference type="AlphaFoldDB" id="A0AA89BR32"/>
<dbReference type="EMBL" id="VSWD01000013">
    <property type="protein sequence ID" value="KAK3084399.1"/>
    <property type="molecule type" value="Genomic_DNA"/>
</dbReference>
<organism evidence="1 2">
    <name type="scientific">Pinctada imbricata</name>
    <name type="common">Atlantic pearl-oyster</name>
    <name type="synonym">Pinctada martensii</name>
    <dbReference type="NCBI Taxonomy" id="66713"/>
    <lineage>
        <taxon>Eukaryota</taxon>
        <taxon>Metazoa</taxon>
        <taxon>Spiralia</taxon>
        <taxon>Lophotrochozoa</taxon>
        <taxon>Mollusca</taxon>
        <taxon>Bivalvia</taxon>
        <taxon>Autobranchia</taxon>
        <taxon>Pteriomorphia</taxon>
        <taxon>Pterioida</taxon>
        <taxon>Pterioidea</taxon>
        <taxon>Pteriidae</taxon>
        <taxon>Pinctada</taxon>
    </lineage>
</organism>
<dbReference type="Proteomes" id="UP001186944">
    <property type="component" value="Unassembled WGS sequence"/>
</dbReference>
<keyword evidence="2" id="KW-1185">Reference proteome</keyword>
<evidence type="ECO:0000313" key="1">
    <source>
        <dbReference type="EMBL" id="KAK3084399.1"/>
    </source>
</evidence>
<accession>A0AA89BR32</accession>
<evidence type="ECO:0000313" key="2">
    <source>
        <dbReference type="Proteomes" id="UP001186944"/>
    </source>
</evidence>
<comment type="caution">
    <text evidence="1">The sequence shown here is derived from an EMBL/GenBank/DDBJ whole genome shotgun (WGS) entry which is preliminary data.</text>
</comment>
<proteinExistence type="predicted"/>